<proteinExistence type="predicted"/>
<evidence type="ECO:0000313" key="3">
    <source>
        <dbReference type="EMBL" id="KRM36934.1"/>
    </source>
</evidence>
<evidence type="ECO:0000256" key="1">
    <source>
        <dbReference type="SAM" id="Phobius"/>
    </source>
</evidence>
<dbReference type="GeneID" id="87979529"/>
<dbReference type="PANTHER" id="PTHR43358:SF4">
    <property type="entry name" value="ALPHA_BETA HYDROLASE FOLD-1 DOMAIN-CONTAINING PROTEIN"/>
    <property type="match status" value="1"/>
</dbReference>
<dbReference type="Proteomes" id="UP000051085">
    <property type="component" value="Unassembled WGS sequence"/>
</dbReference>
<name>A0A922PUZ9_9LACO</name>
<evidence type="ECO:0000259" key="2">
    <source>
        <dbReference type="Pfam" id="PF12146"/>
    </source>
</evidence>
<dbReference type="SUPFAM" id="SSF53474">
    <property type="entry name" value="alpha/beta-Hydrolases"/>
    <property type="match status" value="1"/>
</dbReference>
<dbReference type="RefSeq" id="WP_057806892.1">
    <property type="nucleotide sequence ID" value="NZ_AZGO01000043.1"/>
</dbReference>
<dbReference type="EMBL" id="AZGO01000043">
    <property type="protein sequence ID" value="KRM36934.1"/>
    <property type="molecule type" value="Genomic_DNA"/>
</dbReference>
<organism evidence="3 4">
    <name type="scientific">Limosilactobacillus pontis DSM 8475</name>
    <dbReference type="NCBI Taxonomy" id="1423794"/>
    <lineage>
        <taxon>Bacteria</taxon>
        <taxon>Bacillati</taxon>
        <taxon>Bacillota</taxon>
        <taxon>Bacilli</taxon>
        <taxon>Lactobacillales</taxon>
        <taxon>Lactobacillaceae</taxon>
        <taxon>Limosilactobacillus</taxon>
    </lineage>
</organism>
<gene>
    <name evidence="3" type="ORF">FD34_GL001627</name>
</gene>
<keyword evidence="3" id="KW-0378">Hydrolase</keyword>
<feature type="domain" description="Serine aminopeptidase S33" evidence="2">
    <location>
        <begin position="102"/>
        <end position="204"/>
    </location>
</feature>
<feature type="transmembrane region" description="Helical" evidence="1">
    <location>
        <begin position="20"/>
        <end position="40"/>
    </location>
</feature>
<dbReference type="GO" id="GO:0016787">
    <property type="term" value="F:hydrolase activity"/>
    <property type="evidence" value="ECO:0007669"/>
    <property type="project" value="UniProtKB-KW"/>
</dbReference>
<dbReference type="InterPro" id="IPR029058">
    <property type="entry name" value="AB_hydrolase_fold"/>
</dbReference>
<dbReference type="Pfam" id="PF12146">
    <property type="entry name" value="Hydrolase_4"/>
    <property type="match status" value="1"/>
</dbReference>
<keyword evidence="1" id="KW-0472">Membrane</keyword>
<dbReference type="PANTHER" id="PTHR43358">
    <property type="entry name" value="ALPHA/BETA-HYDROLASE"/>
    <property type="match status" value="1"/>
</dbReference>
<dbReference type="Gene3D" id="3.40.50.1820">
    <property type="entry name" value="alpha/beta hydrolase"/>
    <property type="match status" value="1"/>
</dbReference>
<evidence type="ECO:0000313" key="4">
    <source>
        <dbReference type="Proteomes" id="UP000051085"/>
    </source>
</evidence>
<protein>
    <submittedName>
        <fullName evidence="3">Alpha beta hydrolase</fullName>
    </submittedName>
</protein>
<sequence>MGLIKLSTVVKKKRHLFRNWLIGIIGVIVVAMLIAGSYFFTVAMVPGHKDFIHQSSSRISRNDPLYHQKTWFEHAKKQHWTMESAQGHYHLVADYIPAAHETTKNVIILHGFMGRKEDMGAYAAMFHQLGYNVLLPDARAHGQSQGKYIGYGWPERYDVRKWANKLITKDGSRSQIVIFGTSMGGATTMMTSGIKLPHQVKAFVEDCGYTSLNAELNHEASKLYHIPTVLRYPLIAILSGVNRIQNGFFTGEADSLAMLHNNTRPMLFIHGSEDTFVPAKMVYKNYAATRGPKELWVVPGAKHAASYAHCPQAYTHHVQDFLAKYVK</sequence>
<keyword evidence="1" id="KW-0812">Transmembrane</keyword>
<dbReference type="InterPro" id="IPR022742">
    <property type="entry name" value="Hydrolase_4"/>
</dbReference>
<comment type="caution">
    <text evidence="3">The sequence shown here is derived from an EMBL/GenBank/DDBJ whole genome shotgun (WGS) entry which is preliminary data.</text>
</comment>
<dbReference type="InterPro" id="IPR052920">
    <property type="entry name" value="DNA-binding_regulatory"/>
</dbReference>
<accession>A0A922PUZ9</accession>
<reference evidence="3 4" key="1">
    <citation type="journal article" date="2015" name="Genome Announc.">
        <title>Expanding the biotechnology potential of lactobacilli through comparative genomics of 213 strains and associated genera.</title>
        <authorList>
            <person name="Sun Z."/>
            <person name="Harris H.M."/>
            <person name="McCann A."/>
            <person name="Guo C."/>
            <person name="Argimon S."/>
            <person name="Zhang W."/>
            <person name="Yang X."/>
            <person name="Jeffery I.B."/>
            <person name="Cooney J.C."/>
            <person name="Kagawa T.F."/>
            <person name="Liu W."/>
            <person name="Song Y."/>
            <person name="Salvetti E."/>
            <person name="Wrobel A."/>
            <person name="Rasinkangas P."/>
            <person name="Parkhill J."/>
            <person name="Rea M.C."/>
            <person name="O'Sullivan O."/>
            <person name="Ritari J."/>
            <person name="Douillard F.P."/>
            <person name="Paul Ross R."/>
            <person name="Yang R."/>
            <person name="Briner A.E."/>
            <person name="Felis G.E."/>
            <person name="de Vos W.M."/>
            <person name="Barrangou R."/>
            <person name="Klaenhammer T.R."/>
            <person name="Caufield P.W."/>
            <person name="Cui Y."/>
            <person name="Zhang H."/>
            <person name="O'Toole P.W."/>
        </authorList>
    </citation>
    <scope>NUCLEOTIDE SEQUENCE [LARGE SCALE GENOMIC DNA]</scope>
    <source>
        <strain evidence="3 4">DSM 8475</strain>
    </source>
</reference>
<dbReference type="AlphaFoldDB" id="A0A922PUZ9"/>
<keyword evidence="1" id="KW-1133">Transmembrane helix</keyword>